<dbReference type="Proteomes" id="UP001519272">
    <property type="component" value="Unassembled WGS sequence"/>
</dbReference>
<keyword evidence="2 7" id="KW-0813">Transport</keyword>
<sequence>MRTNPDSKTQTQTIVLPKRSISVGGILLQIFLIIVAIIQVYPLIWLAFFSLKDNSEIFGGGVLGFPKQFLWSNYSRALSEGHVFSYFLNSVFVTTVSIVLVLILSSMTGYAITRMKWKLSNATMTMILLGMMVPIHAALLPLFMVLKNLSLLNSYWALIIPYVAFGIPMGVFIIGSFFKGIPRELEEAAVIDGCGVYKTFLLIVLPLVKSAIATVAIFTFLSCWNELMFAVTFINDIKFQTLTVGMMSMVGTYITQWGIIGAGLMITTIPTVGIYLLLNKQVQNSMIAGAIKG</sequence>
<reference evidence="9 10" key="1">
    <citation type="submission" date="2021-03" db="EMBL/GenBank/DDBJ databases">
        <title>Genomic Encyclopedia of Type Strains, Phase IV (KMG-IV): sequencing the most valuable type-strain genomes for metagenomic binning, comparative biology and taxonomic classification.</title>
        <authorList>
            <person name="Goeker M."/>
        </authorList>
    </citation>
    <scope>NUCLEOTIDE SEQUENCE [LARGE SCALE GENOMIC DNA]</scope>
    <source>
        <strain evidence="9 10">DSM 14349</strain>
    </source>
</reference>
<evidence type="ECO:0000256" key="5">
    <source>
        <dbReference type="ARBA" id="ARBA00022989"/>
    </source>
</evidence>
<proteinExistence type="inferred from homology"/>
<comment type="similarity">
    <text evidence="7">Belongs to the binding-protein-dependent transport system permease family.</text>
</comment>
<comment type="caution">
    <text evidence="9">The sequence shown here is derived from an EMBL/GenBank/DDBJ whole genome shotgun (WGS) entry which is preliminary data.</text>
</comment>
<dbReference type="RefSeq" id="WP_210088306.1">
    <property type="nucleotide sequence ID" value="NZ_JAGGKG010000004.1"/>
</dbReference>
<evidence type="ECO:0000259" key="8">
    <source>
        <dbReference type="PROSITE" id="PS50928"/>
    </source>
</evidence>
<dbReference type="PROSITE" id="PS50928">
    <property type="entry name" value="ABC_TM1"/>
    <property type="match status" value="1"/>
</dbReference>
<dbReference type="PANTHER" id="PTHR43744">
    <property type="entry name" value="ABC TRANSPORTER PERMEASE PROTEIN MG189-RELATED-RELATED"/>
    <property type="match status" value="1"/>
</dbReference>
<evidence type="ECO:0000313" key="9">
    <source>
        <dbReference type="EMBL" id="MBP1904636.1"/>
    </source>
</evidence>
<keyword evidence="10" id="KW-1185">Reference proteome</keyword>
<evidence type="ECO:0000313" key="10">
    <source>
        <dbReference type="Proteomes" id="UP001519272"/>
    </source>
</evidence>
<evidence type="ECO:0000256" key="2">
    <source>
        <dbReference type="ARBA" id="ARBA00022448"/>
    </source>
</evidence>
<evidence type="ECO:0000256" key="1">
    <source>
        <dbReference type="ARBA" id="ARBA00004651"/>
    </source>
</evidence>
<feature type="transmembrane region" description="Helical" evidence="7">
    <location>
        <begin position="199"/>
        <end position="221"/>
    </location>
</feature>
<evidence type="ECO:0000256" key="4">
    <source>
        <dbReference type="ARBA" id="ARBA00022692"/>
    </source>
</evidence>
<keyword evidence="5 7" id="KW-1133">Transmembrane helix</keyword>
<gene>
    <name evidence="9" type="ORF">J2Z32_001259</name>
</gene>
<protein>
    <submittedName>
        <fullName evidence="9">Raffinose/stachyose/melibiose transport system permease protein</fullName>
    </submittedName>
</protein>
<organism evidence="9 10">
    <name type="scientific">Paenibacillus turicensis</name>
    <dbReference type="NCBI Taxonomy" id="160487"/>
    <lineage>
        <taxon>Bacteria</taxon>
        <taxon>Bacillati</taxon>
        <taxon>Bacillota</taxon>
        <taxon>Bacilli</taxon>
        <taxon>Bacillales</taxon>
        <taxon>Paenibacillaceae</taxon>
        <taxon>Paenibacillus</taxon>
    </lineage>
</organism>
<dbReference type="Gene3D" id="1.10.3720.10">
    <property type="entry name" value="MetI-like"/>
    <property type="match status" value="1"/>
</dbReference>
<feature type="transmembrane region" description="Helical" evidence="7">
    <location>
        <begin position="86"/>
        <end position="112"/>
    </location>
</feature>
<dbReference type="InterPro" id="IPR035906">
    <property type="entry name" value="MetI-like_sf"/>
</dbReference>
<keyword evidence="4 7" id="KW-0812">Transmembrane</keyword>
<feature type="transmembrane region" description="Helical" evidence="7">
    <location>
        <begin position="254"/>
        <end position="278"/>
    </location>
</feature>
<dbReference type="Pfam" id="PF00528">
    <property type="entry name" value="BPD_transp_1"/>
    <property type="match status" value="1"/>
</dbReference>
<dbReference type="EMBL" id="JAGGKG010000004">
    <property type="protein sequence ID" value="MBP1904636.1"/>
    <property type="molecule type" value="Genomic_DNA"/>
</dbReference>
<dbReference type="PANTHER" id="PTHR43744:SF8">
    <property type="entry name" value="SN-GLYCEROL-3-PHOSPHATE TRANSPORT SYSTEM PERMEASE PROTEIN UGPE"/>
    <property type="match status" value="1"/>
</dbReference>
<evidence type="ECO:0000256" key="7">
    <source>
        <dbReference type="RuleBase" id="RU363032"/>
    </source>
</evidence>
<dbReference type="InterPro" id="IPR000515">
    <property type="entry name" value="MetI-like"/>
</dbReference>
<dbReference type="SUPFAM" id="SSF161098">
    <property type="entry name" value="MetI-like"/>
    <property type="match status" value="1"/>
</dbReference>
<dbReference type="CDD" id="cd06261">
    <property type="entry name" value="TM_PBP2"/>
    <property type="match status" value="1"/>
</dbReference>
<name>A0ABS4FQ14_9BACL</name>
<accession>A0ABS4FQ14</accession>
<feature type="domain" description="ABC transmembrane type-1" evidence="8">
    <location>
        <begin position="87"/>
        <end position="278"/>
    </location>
</feature>
<keyword evidence="3" id="KW-1003">Cell membrane</keyword>
<feature type="transmembrane region" description="Helical" evidence="7">
    <location>
        <begin position="21"/>
        <end position="48"/>
    </location>
</feature>
<keyword evidence="6 7" id="KW-0472">Membrane</keyword>
<comment type="subcellular location">
    <subcellularLocation>
        <location evidence="1 7">Cell membrane</location>
        <topology evidence="1 7">Multi-pass membrane protein</topology>
    </subcellularLocation>
</comment>
<evidence type="ECO:0000256" key="6">
    <source>
        <dbReference type="ARBA" id="ARBA00023136"/>
    </source>
</evidence>
<evidence type="ECO:0000256" key="3">
    <source>
        <dbReference type="ARBA" id="ARBA00022475"/>
    </source>
</evidence>
<feature type="transmembrane region" description="Helical" evidence="7">
    <location>
        <begin position="155"/>
        <end position="178"/>
    </location>
</feature>
<feature type="transmembrane region" description="Helical" evidence="7">
    <location>
        <begin position="124"/>
        <end position="143"/>
    </location>
</feature>